<dbReference type="EMBL" id="OX597816">
    <property type="protein sequence ID" value="CAI9719869.1"/>
    <property type="molecule type" value="Genomic_DNA"/>
</dbReference>
<gene>
    <name evidence="10" type="ORF">OCTVUL_1B001726</name>
</gene>
<dbReference type="Pfam" id="PF01263">
    <property type="entry name" value="Aldose_epim"/>
    <property type="match status" value="1"/>
</dbReference>
<dbReference type="GO" id="GO:0030246">
    <property type="term" value="F:carbohydrate binding"/>
    <property type="evidence" value="ECO:0007669"/>
    <property type="project" value="UniProtKB-UniRule"/>
</dbReference>
<dbReference type="Gene3D" id="2.70.98.10">
    <property type="match status" value="1"/>
</dbReference>
<keyword evidence="11" id="KW-1185">Reference proteome</keyword>
<keyword evidence="5 7" id="KW-0413">Isomerase</keyword>
<evidence type="ECO:0000256" key="5">
    <source>
        <dbReference type="ARBA" id="ARBA00023235"/>
    </source>
</evidence>
<evidence type="ECO:0000256" key="2">
    <source>
        <dbReference type="ARBA" id="ARBA00001712"/>
    </source>
</evidence>
<dbReference type="GO" id="GO:0004034">
    <property type="term" value="F:aldose 1-epimerase activity"/>
    <property type="evidence" value="ECO:0007669"/>
    <property type="project" value="UniProtKB-EC"/>
</dbReference>
<organism evidence="10 11">
    <name type="scientific">Octopus vulgaris</name>
    <name type="common">Common octopus</name>
    <dbReference type="NCBI Taxonomy" id="6645"/>
    <lineage>
        <taxon>Eukaryota</taxon>
        <taxon>Metazoa</taxon>
        <taxon>Spiralia</taxon>
        <taxon>Lophotrochozoa</taxon>
        <taxon>Mollusca</taxon>
        <taxon>Cephalopoda</taxon>
        <taxon>Coleoidea</taxon>
        <taxon>Octopodiformes</taxon>
        <taxon>Octopoda</taxon>
        <taxon>Incirrata</taxon>
        <taxon>Octopodidae</taxon>
        <taxon>Octopus</taxon>
    </lineage>
</organism>
<comment type="catalytic activity">
    <reaction evidence="1">
        <text>alpha-D-glucose 6-phosphate = beta-D-glucose 6-phosphate</text>
        <dbReference type="Rhea" id="RHEA:16249"/>
        <dbReference type="ChEBI" id="CHEBI:58225"/>
        <dbReference type="ChEBI" id="CHEBI:58247"/>
        <dbReference type="EC" id="5.1.3.15"/>
    </reaction>
</comment>
<dbReference type="PANTHER" id="PTHR11122:SF13">
    <property type="entry name" value="GLUCOSE-6-PHOSPHATE 1-EPIMERASE"/>
    <property type="match status" value="1"/>
</dbReference>
<comment type="similarity">
    <text evidence="4 7">Belongs to the glucose-6-phosphate 1-epimerase family.</text>
</comment>
<reference evidence="10" key="1">
    <citation type="submission" date="2023-08" db="EMBL/GenBank/DDBJ databases">
        <authorList>
            <person name="Alioto T."/>
            <person name="Alioto T."/>
            <person name="Gomez Garrido J."/>
        </authorList>
    </citation>
    <scope>NUCLEOTIDE SEQUENCE</scope>
</reference>
<accession>A0AA36F0C3</accession>
<evidence type="ECO:0000256" key="6">
    <source>
        <dbReference type="ARBA" id="ARBA00045743"/>
    </source>
</evidence>
<evidence type="ECO:0000256" key="9">
    <source>
        <dbReference type="PIRSR" id="PIRSR016020-2"/>
    </source>
</evidence>
<dbReference type="GO" id="GO:0047938">
    <property type="term" value="F:glucose-6-phosphate 1-epimerase activity"/>
    <property type="evidence" value="ECO:0007669"/>
    <property type="project" value="UniProtKB-UniRule"/>
</dbReference>
<name>A0AA36F0C3_OCTVU</name>
<evidence type="ECO:0000256" key="8">
    <source>
        <dbReference type="PIRSR" id="PIRSR016020-1"/>
    </source>
</evidence>
<evidence type="ECO:0000313" key="11">
    <source>
        <dbReference type="Proteomes" id="UP001162480"/>
    </source>
</evidence>
<dbReference type="SUPFAM" id="SSF74650">
    <property type="entry name" value="Galactose mutarotase-like"/>
    <property type="match status" value="1"/>
</dbReference>
<feature type="binding site" evidence="9">
    <location>
        <position position="77"/>
    </location>
    <ligand>
        <name>substrate</name>
    </ligand>
</feature>
<dbReference type="CDD" id="cd09020">
    <property type="entry name" value="D-hex-6-P-epi_like"/>
    <property type="match status" value="1"/>
</dbReference>
<dbReference type="InterPro" id="IPR025532">
    <property type="entry name" value="G6P_1-epimerase"/>
</dbReference>
<comment type="pathway">
    <text evidence="3">Carbohydrate metabolism; galactose metabolism.</text>
</comment>
<dbReference type="EC" id="5.1.3.15" evidence="7"/>
<feature type="binding site" evidence="9">
    <location>
        <position position="72"/>
    </location>
    <ligand>
        <name>substrate</name>
    </ligand>
</feature>
<evidence type="ECO:0000256" key="1">
    <source>
        <dbReference type="ARBA" id="ARBA00001096"/>
    </source>
</evidence>
<evidence type="ECO:0000256" key="3">
    <source>
        <dbReference type="ARBA" id="ARBA00004947"/>
    </source>
</evidence>
<dbReference type="PIRSF" id="PIRSF016020">
    <property type="entry name" value="PHexose_mutarotase"/>
    <property type="match status" value="1"/>
</dbReference>
<proteinExistence type="inferred from homology"/>
<dbReference type="AlphaFoldDB" id="A0AA36F0C3"/>
<sequence length="281" mass="31992">MNYSAEDIILLDRGADTSVTVHLHGATIISWRCAGEEMLFLSKNAIFDNLKAIRGGIPLVFPKFGPWKYGPQHGFARVLRWKVEMQPKKDKNGNVFAALSLEDNDLSRAMWNIMFKLVYTIRLEESALHIDFTVHNTDKITFGFNCLLHTYLATPDITKSGIIGLQNLNYQDKVNNCEDVEEKEELIVREHIDRIYMDAPNEIVVGNMAGNRSLMLKTFNFPDIVIWNPWREKAKAMLDLCDSDYMKFVCVEAGRVNKDIVLKPGQSYECSQILAAITALL</sequence>
<comment type="catalytic activity">
    <reaction evidence="2">
        <text>alpha-D-galactose = beta-D-galactose</text>
        <dbReference type="Rhea" id="RHEA:28675"/>
        <dbReference type="ChEBI" id="CHEBI:27667"/>
        <dbReference type="ChEBI" id="CHEBI:28061"/>
        <dbReference type="EC" id="5.1.3.3"/>
    </reaction>
    <physiologicalReaction direction="right-to-left" evidence="2">
        <dbReference type="Rhea" id="RHEA:28677"/>
    </physiologicalReaction>
</comment>
<evidence type="ECO:0000256" key="4">
    <source>
        <dbReference type="ARBA" id="ARBA00005866"/>
    </source>
</evidence>
<dbReference type="Proteomes" id="UP001162480">
    <property type="component" value="Chromosome 3"/>
</dbReference>
<feature type="binding site" evidence="9">
    <location>
        <position position="54"/>
    </location>
    <ligand>
        <name>substrate</name>
    </ligand>
</feature>
<dbReference type="GO" id="GO:0005737">
    <property type="term" value="C:cytoplasm"/>
    <property type="evidence" value="ECO:0007669"/>
    <property type="project" value="TreeGrafter"/>
</dbReference>
<feature type="active site" evidence="8">
    <location>
        <position position="149"/>
    </location>
</feature>
<comment type="function">
    <text evidence="6">Mutarotase that catalyzes the interconversion of beta-D-galactose and alpha-D-galactose during galactose metabolism. Beta-D-galactose is metabolized in the liver into glucose 1-phosphate, the primary metabolic fuel, by the action of four enzymes that constitute the Leloir pathway: GALM, GALK1 (galactokinase), GALT (galactose-1-phosphate uridylyltransferase) and GALE (UDP-galactose-4'-epimerase). Involved in the maintenance of the equilibrium between the beta- and alpha-anomers of galactose, therefore ensuring a sufficient supply of the alpha-anomer for GALK1. Also active on D-glucose although shows a preference for galactose over glucose.</text>
</comment>
<feature type="active site" evidence="8">
    <location>
        <position position="252"/>
    </location>
</feature>
<evidence type="ECO:0000313" key="10">
    <source>
        <dbReference type="EMBL" id="CAI9719869.1"/>
    </source>
</evidence>
<dbReference type="InterPro" id="IPR014718">
    <property type="entry name" value="GH-type_carb-bd"/>
</dbReference>
<evidence type="ECO:0000256" key="7">
    <source>
        <dbReference type="PIRNR" id="PIRNR016020"/>
    </source>
</evidence>
<dbReference type="GO" id="GO:0005975">
    <property type="term" value="P:carbohydrate metabolic process"/>
    <property type="evidence" value="ECO:0007669"/>
    <property type="project" value="InterPro"/>
</dbReference>
<protein>
    <recommendedName>
        <fullName evidence="7">glucose-6-phosphate 1-epimerase</fullName>
        <ecNumber evidence="7">5.1.3.15</ecNumber>
    </recommendedName>
</protein>
<dbReference type="PANTHER" id="PTHR11122">
    <property type="entry name" value="APOSPORY-ASSOCIATED PROTEIN C-RELATED"/>
    <property type="match status" value="1"/>
</dbReference>
<dbReference type="InterPro" id="IPR011013">
    <property type="entry name" value="Gal_mutarotase_sf_dom"/>
</dbReference>
<dbReference type="InterPro" id="IPR008183">
    <property type="entry name" value="Aldose_1/G6P_1-epimerase"/>
</dbReference>